<organism evidence="1 2">
    <name type="scientific">Molorchus minor</name>
    <dbReference type="NCBI Taxonomy" id="1323400"/>
    <lineage>
        <taxon>Eukaryota</taxon>
        <taxon>Metazoa</taxon>
        <taxon>Ecdysozoa</taxon>
        <taxon>Arthropoda</taxon>
        <taxon>Hexapoda</taxon>
        <taxon>Insecta</taxon>
        <taxon>Pterygota</taxon>
        <taxon>Neoptera</taxon>
        <taxon>Endopterygota</taxon>
        <taxon>Coleoptera</taxon>
        <taxon>Polyphaga</taxon>
        <taxon>Cucujiformia</taxon>
        <taxon>Chrysomeloidea</taxon>
        <taxon>Cerambycidae</taxon>
        <taxon>Lamiinae</taxon>
        <taxon>Monochamini</taxon>
        <taxon>Molorchus</taxon>
    </lineage>
</organism>
<keyword evidence="2" id="KW-1185">Reference proteome</keyword>
<evidence type="ECO:0000313" key="2">
    <source>
        <dbReference type="Proteomes" id="UP001162164"/>
    </source>
</evidence>
<dbReference type="Proteomes" id="UP001162164">
    <property type="component" value="Unassembled WGS sequence"/>
</dbReference>
<name>A0ABQ9IX53_9CUCU</name>
<evidence type="ECO:0000313" key="1">
    <source>
        <dbReference type="EMBL" id="KAJ8968293.1"/>
    </source>
</evidence>
<sequence length="233" mass="26318">MAGNSKPSEVVTRKLIKVLGSDALTTSGGFQLSNSLIHLPDLVTKTQIFIQMCLVCEICFMALEDIFQKTRYKHEVLVDNEPVLYEILDTSPKSVTHNLSVGVGKHTTFIYCTNNKNKVNYKESRITLNEKNIKKEKNTYLREKGEIKSEKKLRFYEVLFGCAWVQKGPAFQKALAAALPLESRTPVKKMPKNHEMLEFEGLITGADETEADIQMVLNPGNKASEDPYRRAFA</sequence>
<proteinExistence type="predicted"/>
<accession>A0ABQ9IX53</accession>
<gene>
    <name evidence="1" type="ORF">NQ317_019655</name>
</gene>
<comment type="caution">
    <text evidence="1">The sequence shown here is derived from an EMBL/GenBank/DDBJ whole genome shotgun (WGS) entry which is preliminary data.</text>
</comment>
<reference evidence="1" key="1">
    <citation type="journal article" date="2023" name="Insect Mol. Biol.">
        <title>Genome sequencing provides insights into the evolution of gene families encoding plant cell wall-degrading enzymes in longhorned beetles.</title>
        <authorList>
            <person name="Shin N.R."/>
            <person name="Okamura Y."/>
            <person name="Kirsch R."/>
            <person name="Pauchet Y."/>
        </authorList>
    </citation>
    <scope>NUCLEOTIDE SEQUENCE</scope>
    <source>
        <strain evidence="1">MMC_N1</strain>
    </source>
</reference>
<protein>
    <submittedName>
        <fullName evidence="1">Uncharacterized protein</fullName>
    </submittedName>
</protein>
<dbReference type="EMBL" id="JAPWTJ010002028">
    <property type="protein sequence ID" value="KAJ8968293.1"/>
    <property type="molecule type" value="Genomic_DNA"/>
</dbReference>